<dbReference type="InterPro" id="IPR029033">
    <property type="entry name" value="His_PPase_superfam"/>
</dbReference>
<dbReference type="AlphaFoldDB" id="A0A953NE27"/>
<comment type="caution">
    <text evidence="1">The sequence shown here is derived from an EMBL/GenBank/DDBJ whole genome shotgun (WGS) entry which is preliminary data.</text>
</comment>
<organism evidence="1 2">
    <name type="scientific">Mycoplasma tauri</name>
    <dbReference type="NCBI Taxonomy" id="547987"/>
    <lineage>
        <taxon>Bacteria</taxon>
        <taxon>Bacillati</taxon>
        <taxon>Mycoplasmatota</taxon>
        <taxon>Mollicutes</taxon>
        <taxon>Mycoplasmataceae</taxon>
        <taxon>Mycoplasma</taxon>
    </lineage>
</organism>
<proteinExistence type="predicted"/>
<dbReference type="Gene3D" id="3.40.50.1240">
    <property type="entry name" value="Phosphoglycerate mutase-like"/>
    <property type="match status" value="2"/>
</dbReference>
<evidence type="ECO:0000313" key="2">
    <source>
        <dbReference type="Proteomes" id="UP000772186"/>
    </source>
</evidence>
<keyword evidence="2" id="KW-1185">Reference proteome</keyword>
<reference evidence="1 2" key="1">
    <citation type="submission" date="2021-09" db="EMBL/GenBank/DDBJ databases">
        <title>WGS of Mycoplasma sp. Zaradi2 strains.</title>
        <authorList>
            <person name="Spergser J."/>
        </authorList>
    </citation>
    <scope>NUCLEOTIDE SEQUENCE [LARGE SCALE GENOMIC DNA]</scope>
    <source>
        <strain evidence="1 2">1331</strain>
    </source>
</reference>
<dbReference type="SUPFAM" id="SSF53254">
    <property type="entry name" value="Phosphoglycerate mutase-like"/>
    <property type="match status" value="1"/>
</dbReference>
<name>A0A953NE27_9MOLU</name>
<dbReference type="Proteomes" id="UP000772186">
    <property type="component" value="Unassembled WGS sequence"/>
</dbReference>
<evidence type="ECO:0000313" key="1">
    <source>
        <dbReference type="EMBL" id="MBZ4195247.1"/>
    </source>
</evidence>
<gene>
    <name evidence="1" type="ORF">LAD73_00715</name>
</gene>
<protein>
    <submittedName>
        <fullName evidence="1">Histidine phosphatase family protein</fullName>
    </submittedName>
</protein>
<dbReference type="PROSITE" id="PS00778">
    <property type="entry name" value="HIS_ACID_PHOSPHAT_2"/>
    <property type="match status" value="1"/>
</dbReference>
<dbReference type="InterPro" id="IPR033379">
    <property type="entry name" value="Acid_Pase_AS"/>
</dbReference>
<dbReference type="Pfam" id="PF00328">
    <property type="entry name" value="His_Phos_2"/>
    <property type="match status" value="1"/>
</dbReference>
<dbReference type="RefSeq" id="WP_223644391.1">
    <property type="nucleotide sequence ID" value="NZ_JAIQBX010000015.1"/>
</dbReference>
<sequence>MRRIIFSRHGLRYPFHAEEKWDTLFNKKIVSWNFDKSLSAHLSEKGAMIELAFGQFLKKYLNVTKETTLKVIANSTSRTFETAQLLSLGLKPASDININCLDKSFMKDTPDFNVSHEEGSSIDINLIKKYDKKAEKEGVFKKINELFNLDANCRYNKDEYWSIFTDGWFKTKGRLFYSSSFSDILQLKYYFGHNYDEIFKSDNFVNDLKIMLKSKDYVLDLLSGDKEKIINSDHSIYKLIKKEFKNNDDITLIVGHDTNIASIFAALELNMPEHGQIEKYPIGSKLIFTINDDESFDLEYLFYTHEDIRNMNLDMPMIVKIGKNLRFKY</sequence>
<accession>A0A953NE27</accession>
<dbReference type="EMBL" id="JAIQBY010000003">
    <property type="protein sequence ID" value="MBZ4195247.1"/>
    <property type="molecule type" value="Genomic_DNA"/>
</dbReference>
<dbReference type="InterPro" id="IPR000560">
    <property type="entry name" value="His_Pase_clade-2"/>
</dbReference>